<evidence type="ECO:0000313" key="3">
    <source>
        <dbReference type="Proteomes" id="UP001596310"/>
    </source>
</evidence>
<gene>
    <name evidence="2" type="ORF">ACFQHW_00165</name>
</gene>
<feature type="transmembrane region" description="Helical" evidence="1">
    <location>
        <begin position="223"/>
        <end position="243"/>
    </location>
</feature>
<dbReference type="RefSeq" id="WP_125601965.1">
    <property type="nucleotide sequence ID" value="NZ_JBHSSM010000001.1"/>
</dbReference>
<dbReference type="InterPro" id="IPR036259">
    <property type="entry name" value="MFS_trans_sf"/>
</dbReference>
<evidence type="ECO:0000256" key="1">
    <source>
        <dbReference type="SAM" id="Phobius"/>
    </source>
</evidence>
<dbReference type="PANTHER" id="PTHR43471">
    <property type="entry name" value="ABC TRANSPORTER PERMEASE"/>
    <property type="match status" value="1"/>
</dbReference>
<feature type="transmembrane region" description="Helical" evidence="1">
    <location>
        <begin position="179"/>
        <end position="196"/>
    </location>
</feature>
<feature type="transmembrane region" description="Helical" evidence="1">
    <location>
        <begin position="113"/>
        <end position="135"/>
    </location>
</feature>
<reference evidence="3" key="1">
    <citation type="journal article" date="2019" name="Int. J. Syst. Evol. Microbiol.">
        <title>The Global Catalogue of Microorganisms (GCM) 10K type strain sequencing project: providing services to taxonomists for standard genome sequencing and annotation.</title>
        <authorList>
            <consortium name="The Broad Institute Genomics Platform"/>
            <consortium name="The Broad Institute Genome Sequencing Center for Infectious Disease"/>
            <person name="Wu L."/>
            <person name="Ma J."/>
        </authorList>
    </citation>
    <scope>NUCLEOTIDE SEQUENCE [LARGE SCALE GENOMIC DNA]</scope>
    <source>
        <strain evidence="3">CCM 8897</strain>
    </source>
</reference>
<keyword evidence="3" id="KW-1185">Reference proteome</keyword>
<proteinExistence type="predicted"/>
<protein>
    <submittedName>
        <fullName evidence="2">ABC transporter permease</fullName>
    </submittedName>
</protein>
<dbReference type="SUPFAM" id="SSF103473">
    <property type="entry name" value="MFS general substrate transporter"/>
    <property type="match status" value="1"/>
</dbReference>
<accession>A0ABW1ULR1</accession>
<comment type="caution">
    <text evidence="2">The sequence shown here is derived from an EMBL/GenBank/DDBJ whole genome shotgun (WGS) entry which is preliminary data.</text>
</comment>
<keyword evidence="1" id="KW-0812">Transmembrane</keyword>
<dbReference type="Proteomes" id="UP001596310">
    <property type="component" value="Unassembled WGS sequence"/>
</dbReference>
<organism evidence="2 3">
    <name type="scientific">Lapidilactobacillus achengensis</name>
    <dbReference type="NCBI Taxonomy" id="2486000"/>
    <lineage>
        <taxon>Bacteria</taxon>
        <taxon>Bacillati</taxon>
        <taxon>Bacillota</taxon>
        <taxon>Bacilli</taxon>
        <taxon>Lactobacillales</taxon>
        <taxon>Lactobacillaceae</taxon>
        <taxon>Lapidilactobacillus</taxon>
    </lineage>
</organism>
<keyword evidence="1" id="KW-0472">Membrane</keyword>
<dbReference type="Pfam" id="PF12679">
    <property type="entry name" value="ABC2_membrane_2"/>
    <property type="match status" value="1"/>
</dbReference>
<name>A0ABW1ULR1_9LACO</name>
<feature type="transmembrane region" description="Helical" evidence="1">
    <location>
        <begin position="147"/>
        <end position="167"/>
    </location>
</feature>
<keyword evidence="1" id="KW-1133">Transmembrane helix</keyword>
<evidence type="ECO:0000313" key="2">
    <source>
        <dbReference type="EMBL" id="MFC6313996.1"/>
    </source>
</evidence>
<sequence length="250" mass="28250">MTWIMIKKEAREAWRSRRFLILLIVFLIFGLMNPLMAKLTPEIMKMSFGKQFSVPTPTSLDSWTQFYKNNSQIGIYLLAIIFGGTVSGEVNRGTLVNLVTKGLPRRTVIVSKWLVITAEWVLVALVSFLVTWGYTAYYFPDQKSPHLWLAFLPLLLFGCSLTALIVLASTLARNSYEGLFMVIGYTVILYLLSLFADFKHYNPLSLIDHNLTFLTKTGSLTPYWPALLVTGALGVLALLLANLKFARKQL</sequence>
<dbReference type="EMBL" id="JBHSSM010000001">
    <property type="protein sequence ID" value="MFC6313996.1"/>
    <property type="molecule type" value="Genomic_DNA"/>
</dbReference>
<feature type="transmembrane region" description="Helical" evidence="1">
    <location>
        <begin position="73"/>
        <end position="92"/>
    </location>
</feature>